<protein>
    <recommendedName>
        <fullName evidence="3">YjzC family protein</fullName>
    </recommendedName>
</protein>
<evidence type="ECO:0008006" key="3">
    <source>
        <dbReference type="Google" id="ProtNLM"/>
    </source>
</evidence>
<sequence>MKPGNRATRSGQYEIIGSRGASTGVERTVVKGEPLPPTPKSGQTYKLVDPTKNGSGRKGK</sequence>
<name>I3W252_ECOLX</name>
<organism evidence="2">
    <name type="scientific">Escherichia coli</name>
    <dbReference type="NCBI Taxonomy" id="562"/>
    <lineage>
        <taxon>Bacteria</taxon>
        <taxon>Pseudomonadati</taxon>
        <taxon>Pseudomonadota</taxon>
        <taxon>Gammaproteobacteria</taxon>
        <taxon>Enterobacterales</taxon>
        <taxon>Enterobacteriaceae</taxon>
        <taxon>Escherichia</taxon>
    </lineage>
</organism>
<evidence type="ECO:0000256" key="1">
    <source>
        <dbReference type="SAM" id="MobiDB-lite"/>
    </source>
</evidence>
<keyword evidence="2" id="KW-0614">Plasmid</keyword>
<geneLocation type="plasmid" evidence="2">
    <name>pLST424C-10</name>
</geneLocation>
<dbReference type="EMBL" id="JQ418532">
    <property type="protein sequence ID" value="AFK89679.1"/>
    <property type="molecule type" value="Genomic_DNA"/>
</dbReference>
<reference evidence="2" key="1">
    <citation type="submission" date="2012-01" db="EMBL/GenBank/DDBJ databases">
        <authorList>
            <person name="Summers A.O."/>
            <person name="Wireman J."/>
        </authorList>
    </citation>
    <scope>NUCLEOTIDE SEQUENCE</scope>
    <source>
        <strain evidence="2">LST424C</strain>
        <plasmid evidence="2">pLST424C-10</plasmid>
    </source>
</reference>
<accession>I3W252</accession>
<dbReference type="AlphaFoldDB" id="I3W252"/>
<proteinExistence type="predicted"/>
<evidence type="ECO:0000313" key="2">
    <source>
        <dbReference type="EMBL" id="AFK89679.1"/>
    </source>
</evidence>
<feature type="region of interest" description="Disordered" evidence="1">
    <location>
        <begin position="1"/>
        <end position="60"/>
    </location>
</feature>